<dbReference type="Proteomes" id="UP001165586">
    <property type="component" value="Unassembled WGS sequence"/>
</dbReference>
<evidence type="ECO:0000313" key="2">
    <source>
        <dbReference type="Proteomes" id="UP001165586"/>
    </source>
</evidence>
<dbReference type="EMBL" id="JANLCJ010000663">
    <property type="protein sequence ID" value="MCS5737392.1"/>
    <property type="molecule type" value="Genomic_DNA"/>
</dbReference>
<evidence type="ECO:0000313" key="1">
    <source>
        <dbReference type="EMBL" id="MCS5737392.1"/>
    </source>
</evidence>
<keyword evidence="2" id="KW-1185">Reference proteome</keyword>
<sequence>MCGIVFAGCNVMSSRDVDFFESLLYCDIVRGDHSTGVYAGFSMDAKQPVEIEIRKAAVPADVYIRRSDMWDQVKEKRI</sequence>
<organism evidence="1 2">
    <name type="scientific">Herbiconiux daphne</name>
    <dbReference type="NCBI Taxonomy" id="2970914"/>
    <lineage>
        <taxon>Bacteria</taxon>
        <taxon>Bacillati</taxon>
        <taxon>Actinomycetota</taxon>
        <taxon>Actinomycetes</taxon>
        <taxon>Micrococcales</taxon>
        <taxon>Microbacteriaceae</taxon>
        <taxon>Herbiconiux</taxon>
    </lineage>
</organism>
<gene>
    <name evidence="1" type="ORF">N1032_27035</name>
</gene>
<accession>A0ABT2HBS3</accession>
<reference evidence="1" key="1">
    <citation type="submission" date="2022-08" db="EMBL/GenBank/DDBJ databases">
        <authorList>
            <person name="Deng Y."/>
            <person name="Han X.-F."/>
            <person name="Zhang Y.-Q."/>
        </authorList>
    </citation>
    <scope>NUCLEOTIDE SEQUENCE</scope>
    <source>
        <strain evidence="1">CPCC 203386</strain>
    </source>
</reference>
<feature type="non-terminal residue" evidence="1">
    <location>
        <position position="78"/>
    </location>
</feature>
<name>A0ABT2HBS3_9MICO</name>
<evidence type="ECO:0008006" key="3">
    <source>
        <dbReference type="Google" id="ProtNLM"/>
    </source>
</evidence>
<protein>
    <recommendedName>
        <fullName evidence="3">Glutamine amidotransferase type-2 domain-containing protein</fullName>
    </recommendedName>
</protein>
<proteinExistence type="predicted"/>
<dbReference type="RefSeq" id="WP_259543779.1">
    <property type="nucleotide sequence ID" value="NZ_JANLCJ010000663.1"/>
</dbReference>
<comment type="caution">
    <text evidence="1">The sequence shown here is derived from an EMBL/GenBank/DDBJ whole genome shotgun (WGS) entry which is preliminary data.</text>
</comment>